<dbReference type="CDD" id="cd00063">
    <property type="entry name" value="FN3"/>
    <property type="match status" value="1"/>
</dbReference>
<keyword evidence="1 2" id="KW-0732">Signal</keyword>
<evidence type="ECO:0000256" key="1">
    <source>
        <dbReference type="ARBA" id="ARBA00022729"/>
    </source>
</evidence>
<dbReference type="InterPro" id="IPR026444">
    <property type="entry name" value="Secre_tail"/>
</dbReference>
<dbReference type="Gene3D" id="2.60.120.260">
    <property type="entry name" value="Galactose-binding domain-like"/>
    <property type="match status" value="1"/>
</dbReference>
<protein>
    <recommendedName>
        <fullName evidence="3">Fibronectin type-III domain-containing protein</fullName>
    </recommendedName>
</protein>
<feature type="chain" id="PRO_5032537275" description="Fibronectin type-III domain-containing protein" evidence="2">
    <location>
        <begin position="24"/>
        <end position="614"/>
    </location>
</feature>
<dbReference type="RefSeq" id="WP_184187130.1">
    <property type="nucleotide sequence ID" value="NZ_JACHLE010000001.1"/>
</dbReference>
<dbReference type="InterPro" id="IPR036116">
    <property type="entry name" value="FN3_sf"/>
</dbReference>
<feature type="domain" description="Fibronectin type-III" evidence="3">
    <location>
        <begin position="247"/>
        <end position="343"/>
    </location>
</feature>
<organism evidence="4 5">
    <name type="scientific">Chryseobacterium defluvii</name>
    <dbReference type="NCBI Taxonomy" id="160396"/>
    <lineage>
        <taxon>Bacteria</taxon>
        <taxon>Pseudomonadati</taxon>
        <taxon>Bacteroidota</taxon>
        <taxon>Flavobacteriia</taxon>
        <taxon>Flavobacteriales</taxon>
        <taxon>Weeksellaceae</taxon>
        <taxon>Chryseobacterium group</taxon>
        <taxon>Chryseobacterium</taxon>
    </lineage>
</organism>
<dbReference type="AlphaFoldDB" id="A0A840KFK9"/>
<evidence type="ECO:0000259" key="3">
    <source>
        <dbReference type="PROSITE" id="PS50853"/>
    </source>
</evidence>
<dbReference type="PROSITE" id="PS50853">
    <property type="entry name" value="FN3"/>
    <property type="match status" value="1"/>
</dbReference>
<proteinExistence type="predicted"/>
<dbReference type="InterPro" id="IPR003961">
    <property type="entry name" value="FN3_dom"/>
</dbReference>
<dbReference type="Gene3D" id="2.60.40.10">
    <property type="entry name" value="Immunoglobulins"/>
    <property type="match status" value="1"/>
</dbReference>
<evidence type="ECO:0000313" key="4">
    <source>
        <dbReference type="EMBL" id="MBB4806313.1"/>
    </source>
</evidence>
<dbReference type="NCBIfam" id="TIGR04183">
    <property type="entry name" value="Por_Secre_tail"/>
    <property type="match status" value="1"/>
</dbReference>
<dbReference type="EMBL" id="JACHLE010000001">
    <property type="protein sequence ID" value="MBB4806313.1"/>
    <property type="molecule type" value="Genomic_DNA"/>
</dbReference>
<name>A0A840KFK9_9FLAO</name>
<reference evidence="4 5" key="1">
    <citation type="submission" date="2020-08" db="EMBL/GenBank/DDBJ databases">
        <title>Functional genomics of gut bacteria from endangered species of beetles.</title>
        <authorList>
            <person name="Carlos-Shanley C."/>
        </authorList>
    </citation>
    <scope>NUCLEOTIDE SEQUENCE [LARGE SCALE GENOMIC DNA]</scope>
    <source>
        <strain evidence="4 5">S00151</strain>
    </source>
</reference>
<feature type="signal peptide" evidence="2">
    <location>
        <begin position="1"/>
        <end position="23"/>
    </location>
</feature>
<evidence type="ECO:0000313" key="5">
    <source>
        <dbReference type="Proteomes" id="UP000592180"/>
    </source>
</evidence>
<dbReference type="NCBIfam" id="NF038128">
    <property type="entry name" value="choice_anch_J"/>
    <property type="match status" value="1"/>
</dbReference>
<evidence type="ECO:0000256" key="2">
    <source>
        <dbReference type="SAM" id="SignalP"/>
    </source>
</evidence>
<accession>A0A840KFK9</accession>
<comment type="caution">
    <text evidence="4">The sequence shown here is derived from an EMBL/GenBank/DDBJ whole genome shotgun (WGS) entry which is preliminary data.</text>
</comment>
<dbReference type="Pfam" id="PF18962">
    <property type="entry name" value="Por_Secre_tail"/>
    <property type="match status" value="1"/>
</dbReference>
<sequence length="614" mass="67619">MKKNIFFRALFITALFVVTDIMAQQHFQTMPVQSGYTADVIANGTGPSINSTTDNFDGTYYNLVAKDFKLTSTSTALTYGLPINGIIYPGQFSTQGLSFQLGDLSGNNSLRLHSNVPGTIGNSGTLVFTNPVAAVKLYMLASSGQATSHVTITVNFTDNTTQSFTQQQIPSWNSLNTNYAIRGMGRINRDTDELQYFPEDPKLYYTIHNIDAANYTKPIQSITVKKTSYDGVSNIFAFSVDAYTDCVEPALHPAGMVTSNSAQISWTVPSGTQAVSHDIYYSTSPTEPTSSTIPNYSGIIGTSYTLENLSAITKYYYWVRTNCNGMMNQSQWSLQKNFTTLCGVTVPPYTNDFNDHGNLVFPGKCWNRALSGGTPATGPTGTDERWTQNRFLNVFPHNYAAQILFFRGNKISWLTTPLFDLSTGGYKVKFNYAGSNNTTISPSQMGADDVVHFMVSNDGGSTWIILKTWDANNNPLNPVNAYAQYTYNLAAYTSTTTRFAFYASSGILQNTVDYKFFVDDFVIESNAQLSNSEVSTQSKGITVHPNPFKDILYLSDINIKELKKITIGDVSGRIVKTTEGPIKELDLSTVNAGLYIITITLKDGSKSIMKIIKQ</sequence>
<dbReference type="SUPFAM" id="SSF49265">
    <property type="entry name" value="Fibronectin type III"/>
    <property type="match status" value="1"/>
</dbReference>
<dbReference type="InterPro" id="IPR013783">
    <property type="entry name" value="Ig-like_fold"/>
</dbReference>
<dbReference type="Proteomes" id="UP000592180">
    <property type="component" value="Unassembled WGS sequence"/>
</dbReference>
<gene>
    <name evidence="4" type="ORF">HNP38_001585</name>
</gene>
<keyword evidence="5" id="KW-1185">Reference proteome</keyword>